<dbReference type="GeneID" id="106077921"/>
<evidence type="ECO:0000256" key="1">
    <source>
        <dbReference type="ARBA" id="ARBA00001966"/>
    </source>
</evidence>
<evidence type="ECO:0000313" key="15">
    <source>
        <dbReference type="RefSeq" id="XP_055890485.1"/>
    </source>
</evidence>
<dbReference type="GO" id="GO:0005758">
    <property type="term" value="C:mitochondrial intermembrane space"/>
    <property type="evidence" value="ECO:0007669"/>
    <property type="project" value="UniProtKB-SubCell"/>
</dbReference>
<feature type="region of interest" description="Fe-S binding site B" evidence="10">
    <location>
        <begin position="326"/>
        <end position="340"/>
    </location>
</feature>
<evidence type="ECO:0000256" key="4">
    <source>
        <dbReference type="ARBA" id="ARBA00022490"/>
    </source>
</evidence>
<feature type="binding site" evidence="10">
    <location>
        <position position="303"/>
    </location>
    <ligand>
        <name>[2Fe-2S] cluster</name>
        <dbReference type="ChEBI" id="CHEBI:190135"/>
    </ligand>
</feature>
<evidence type="ECO:0000256" key="6">
    <source>
        <dbReference type="ARBA" id="ARBA00022723"/>
    </source>
</evidence>
<dbReference type="InterPro" id="IPR049011">
    <property type="entry name" value="Anamorsin_N_metazoan"/>
</dbReference>
<dbReference type="SUPFAM" id="SSF53335">
    <property type="entry name" value="S-adenosyl-L-methionine-dependent methyltransferases"/>
    <property type="match status" value="1"/>
</dbReference>
<keyword evidence="3 10" id="KW-0004">4Fe-4S</keyword>
<feature type="transmembrane region" description="Helical" evidence="11">
    <location>
        <begin position="12"/>
        <end position="37"/>
    </location>
</feature>
<accession>A0A9W3AT74</accession>
<dbReference type="Pfam" id="PF20922">
    <property type="entry name" value="Anamorsin_N"/>
    <property type="match status" value="1"/>
</dbReference>
<comment type="similarity">
    <text evidence="2 10">Belongs to the anamorsin family.</text>
</comment>
<evidence type="ECO:0000259" key="13">
    <source>
        <dbReference type="Pfam" id="PF20922"/>
    </source>
</evidence>
<keyword evidence="8 10" id="KW-0411">Iron-sulfur</keyword>
<dbReference type="Pfam" id="PF05093">
    <property type="entry name" value="CIAPIN1"/>
    <property type="match status" value="1"/>
</dbReference>
<dbReference type="InterPro" id="IPR046408">
    <property type="entry name" value="CIAPIN1"/>
</dbReference>
<keyword evidence="9 10" id="KW-0496">Mitochondrion</keyword>
<dbReference type="GO" id="GO:0051537">
    <property type="term" value="F:2 iron, 2 sulfur cluster binding"/>
    <property type="evidence" value="ECO:0007669"/>
    <property type="project" value="UniProtKB-UniRule"/>
</dbReference>
<organism evidence="14 15">
    <name type="scientific">Biomphalaria glabrata</name>
    <name type="common">Bloodfluke planorb</name>
    <name type="synonym">Freshwater snail</name>
    <dbReference type="NCBI Taxonomy" id="6526"/>
    <lineage>
        <taxon>Eukaryota</taxon>
        <taxon>Metazoa</taxon>
        <taxon>Spiralia</taxon>
        <taxon>Lophotrochozoa</taxon>
        <taxon>Mollusca</taxon>
        <taxon>Gastropoda</taxon>
        <taxon>Heterobranchia</taxon>
        <taxon>Euthyneura</taxon>
        <taxon>Panpulmonata</taxon>
        <taxon>Hygrophila</taxon>
        <taxon>Lymnaeoidea</taxon>
        <taxon>Planorbidae</taxon>
        <taxon>Biomphalaria</taxon>
    </lineage>
</organism>
<comment type="caution">
    <text evidence="10">Lacks conserved residue(s) required for the propagation of feature annotation.</text>
</comment>
<evidence type="ECO:0000313" key="14">
    <source>
        <dbReference type="Proteomes" id="UP001165740"/>
    </source>
</evidence>
<dbReference type="InterPro" id="IPR007785">
    <property type="entry name" value="Anamorsin"/>
</dbReference>
<evidence type="ECO:0000256" key="8">
    <source>
        <dbReference type="ARBA" id="ARBA00023014"/>
    </source>
</evidence>
<keyword evidence="14" id="KW-1185">Reference proteome</keyword>
<dbReference type="GO" id="GO:0051539">
    <property type="term" value="F:4 iron, 4 sulfur cluster binding"/>
    <property type="evidence" value="ECO:0007669"/>
    <property type="project" value="UniProtKB-KW"/>
</dbReference>
<protein>
    <recommendedName>
        <fullName evidence="10">Anamorsin homolog</fullName>
    </recommendedName>
    <alternativeName>
        <fullName evidence="10">Fe-S cluster assembly protein DRE2 homolog</fullName>
    </alternativeName>
</protein>
<dbReference type="GO" id="GO:0016226">
    <property type="term" value="P:iron-sulfur cluster assembly"/>
    <property type="evidence" value="ECO:0007669"/>
    <property type="project" value="UniProtKB-UniRule"/>
</dbReference>
<dbReference type="GO" id="GO:0046872">
    <property type="term" value="F:metal ion binding"/>
    <property type="evidence" value="ECO:0007669"/>
    <property type="project" value="UniProtKB-KW"/>
</dbReference>
<feature type="binding site" evidence="10">
    <location>
        <position position="305"/>
    </location>
    <ligand>
        <name>[2Fe-2S] cluster</name>
        <dbReference type="ChEBI" id="CHEBI:190135"/>
    </ligand>
</feature>
<feature type="short sequence motif" description="Cx2C motif 1" evidence="10">
    <location>
        <begin position="326"/>
        <end position="329"/>
    </location>
</feature>
<feature type="binding site" evidence="10">
    <location>
        <position position="329"/>
    </location>
    <ligand>
        <name>[4Fe-4S] cluster</name>
        <dbReference type="ChEBI" id="CHEBI:49883"/>
    </ligand>
</feature>
<keyword evidence="7 10" id="KW-0408">Iron</keyword>
<dbReference type="PANTHER" id="PTHR13273:SF14">
    <property type="entry name" value="ANAMORSIN"/>
    <property type="match status" value="1"/>
</dbReference>
<feature type="short sequence motif" description="Cx2C motif 2" evidence="10">
    <location>
        <begin position="337"/>
        <end position="340"/>
    </location>
</feature>
<feature type="binding site" evidence="10">
    <location>
        <position position="326"/>
    </location>
    <ligand>
        <name>[4Fe-4S] cluster</name>
        <dbReference type="ChEBI" id="CHEBI:49883"/>
    </ligand>
</feature>
<evidence type="ECO:0000256" key="5">
    <source>
        <dbReference type="ARBA" id="ARBA00022714"/>
    </source>
</evidence>
<comment type="subcellular location">
    <subcellularLocation>
        <location evidence="10">Cytoplasm</location>
    </subcellularLocation>
    <subcellularLocation>
        <location evidence="10">Mitochondrion intermembrane space</location>
    </subcellularLocation>
</comment>
<keyword evidence="11" id="KW-0812">Transmembrane</keyword>
<comment type="domain">
    <text evidence="10">The N-terminal domain has structural similarity with S-adenosyl-L-methionine-dependent methyltransferases, but does not bind S-adenosyl-L-methionine. It is required for correct assembly of the 2 Fe-S clusters.</text>
</comment>
<evidence type="ECO:0000256" key="11">
    <source>
        <dbReference type="SAM" id="Phobius"/>
    </source>
</evidence>
<dbReference type="RefSeq" id="XP_055890485.1">
    <property type="nucleotide sequence ID" value="XM_056034510.1"/>
</dbReference>
<evidence type="ECO:0000256" key="3">
    <source>
        <dbReference type="ARBA" id="ARBA00022485"/>
    </source>
</evidence>
<keyword evidence="11" id="KW-1133">Transmembrane helix</keyword>
<comment type="cofactor">
    <cofactor evidence="1 10">
        <name>[4Fe-4S] cluster</name>
        <dbReference type="ChEBI" id="CHEBI:49883"/>
    </cofactor>
</comment>
<feature type="binding site" evidence="10">
    <location>
        <position position="300"/>
    </location>
    <ligand>
        <name>[2Fe-2S] cluster</name>
        <dbReference type="ChEBI" id="CHEBI:190135"/>
    </ligand>
</feature>
<evidence type="ECO:0000256" key="2">
    <source>
        <dbReference type="ARBA" id="ARBA00008169"/>
    </source>
</evidence>
<feature type="domain" description="Anamorsin N-terminal" evidence="13">
    <location>
        <begin position="65"/>
        <end position="229"/>
    </location>
</feature>
<evidence type="ECO:0000256" key="9">
    <source>
        <dbReference type="ARBA" id="ARBA00023128"/>
    </source>
</evidence>
<feature type="binding site" evidence="10">
    <location>
        <position position="340"/>
    </location>
    <ligand>
        <name>[4Fe-4S] cluster</name>
        <dbReference type="ChEBI" id="CHEBI:49883"/>
    </ligand>
</feature>
<evidence type="ECO:0000256" key="10">
    <source>
        <dbReference type="HAMAP-Rule" id="MF_03115"/>
    </source>
</evidence>
<comment type="domain">
    <text evidence="10">The C-terminal domain binds 2 Fe-S clusters but is otherwise mostly in an intrinsically disordered conformation.</text>
</comment>
<gene>
    <name evidence="15" type="primary">LOC106077921</name>
</gene>
<dbReference type="Proteomes" id="UP001165740">
    <property type="component" value="Chromosome 7"/>
</dbReference>
<dbReference type="HAMAP" id="MF_03115">
    <property type="entry name" value="Anamorsin"/>
    <property type="match status" value="1"/>
</dbReference>
<proteinExistence type="inferred from homology"/>
<dbReference type="OrthoDB" id="311633at2759"/>
<name>A0A9W3AT74_BIOGL</name>
<dbReference type="InterPro" id="IPR029063">
    <property type="entry name" value="SAM-dependent_MTases_sf"/>
</dbReference>
<comment type="domain">
    <text evidence="10">The twin Cx2C motifs are involved in the recognition by the mitochondrial MIA40-ERV1 disulfide relay system. The formation of 2 disulfide bonds in the Cx2C motifs through dithiol/disulfide exchange reactions effectively traps the protein in the mitochondrial intermembrane space.</text>
</comment>
<reference evidence="15" key="1">
    <citation type="submission" date="2025-08" db="UniProtKB">
        <authorList>
            <consortium name="RefSeq"/>
        </authorList>
    </citation>
    <scope>IDENTIFICATION</scope>
</reference>
<keyword evidence="5 10" id="KW-0001">2Fe-2S</keyword>
<sequence>MTSYTDSHDSVSVVTVVIGLLLCHVFLVTFIVTVYLFRTLHEFGHSLFFVILKMSNLDGINLFSGAKVLLLWAGEQMSIQMQEFASSISNQIRSGEEGKIQLEHIERLKLSSHPNSGFDVVLSGLVNPLLIQHTVDILGEICRVLKPQGKLYIQELCLPLDTQAETGIKTKEKFISLLKLAGFVNISQPREVSLDDDEKLELKQKFESQTESVIIRLEAQKPSYEVGSSSQLKLAFKSKPAAKVDDKVAKVWALNSSDLLDDNVDLVNQDDLLDENDLKKPDPASLKFDCGSGPAKKKACKNCTCGLAEELEKEKQPVTTTKTSACGNCYLGDAFRCASCPYLGMPAFKPGEKIQLTNQQLKADS</sequence>
<dbReference type="OMA" id="GFINCRE"/>
<feature type="binding site" evidence="10">
    <location>
        <position position="337"/>
    </location>
    <ligand>
        <name>[4Fe-4S] cluster</name>
        <dbReference type="ChEBI" id="CHEBI:49883"/>
    </ligand>
</feature>
<keyword evidence="4 10" id="KW-0963">Cytoplasm</keyword>
<dbReference type="Gene3D" id="3.40.50.150">
    <property type="entry name" value="Vaccinia Virus protein VP39"/>
    <property type="match status" value="1"/>
</dbReference>
<keyword evidence="6 10" id="KW-0479">Metal-binding</keyword>
<comment type="function">
    <text evidence="10">Component of the cytosolic iron-sulfur (Fe-S) protein assembly (CIA) machinery. Required for the maturation of extramitochondrial Fe-S proteins. Part of an electron transfer chain functioning in an early step of cytosolic Fe-S biogenesis, facilitating the de novo assembly of a [4Fe-4S] cluster on the cytosolic Fe-S scaffold complex. Electrons are transferred from NADPH via a FAD- and FMN-containing diflavin oxidoreductase. Together with the diflavin oxidoreductase, also required for the assembly of the diferric tyrosyl radical cofactor of ribonucleotide reductase (RNR), probably by providing electrons for reduction during radical cofactor maturation in the catalytic small subunit.</text>
</comment>
<dbReference type="GO" id="GO:0009055">
    <property type="term" value="F:electron transfer activity"/>
    <property type="evidence" value="ECO:0007669"/>
    <property type="project" value="UniProtKB-UniRule"/>
</dbReference>
<comment type="subunit">
    <text evidence="10">Monomer.</text>
</comment>
<comment type="cofactor">
    <cofactor evidence="10">
        <name>[2Fe-2S] cluster</name>
        <dbReference type="ChEBI" id="CHEBI:190135"/>
    </cofactor>
</comment>
<feature type="binding site" evidence="10">
    <location>
        <position position="290"/>
    </location>
    <ligand>
        <name>[2Fe-2S] cluster</name>
        <dbReference type="ChEBI" id="CHEBI:190135"/>
    </ligand>
</feature>
<keyword evidence="11" id="KW-0472">Membrane</keyword>
<dbReference type="PANTHER" id="PTHR13273">
    <property type="entry name" value="ANAMORSIN"/>
    <property type="match status" value="1"/>
</dbReference>
<evidence type="ECO:0000259" key="12">
    <source>
        <dbReference type="Pfam" id="PF05093"/>
    </source>
</evidence>
<dbReference type="AlphaFoldDB" id="A0A9W3AT74"/>
<evidence type="ECO:0000256" key="7">
    <source>
        <dbReference type="ARBA" id="ARBA00023004"/>
    </source>
</evidence>
<feature type="domain" description="Anamorsin C-terminal" evidence="12">
    <location>
        <begin position="319"/>
        <end position="356"/>
    </location>
</feature>